<accession>A0A452GZL7</accession>
<dbReference type="GO" id="GO:0032870">
    <property type="term" value="P:cellular response to hormone stimulus"/>
    <property type="evidence" value="ECO:0007669"/>
    <property type="project" value="TreeGrafter"/>
</dbReference>
<dbReference type="FunFam" id="1.10.150.510:FF:000002">
    <property type="entry name" value="Receptor activity-modifying protein 1"/>
    <property type="match status" value="1"/>
</dbReference>
<dbReference type="AlphaFoldDB" id="A0A452GZL7"/>
<keyword evidence="8 15" id="KW-0472">Membrane</keyword>
<keyword evidence="4" id="KW-1003">Cell membrane</keyword>
<comment type="subcellular location">
    <subcellularLocation>
        <location evidence="1">Cell membrane</location>
        <topology evidence="1">Single-pass type I membrane protein</topology>
    </subcellularLocation>
</comment>
<evidence type="ECO:0000256" key="4">
    <source>
        <dbReference type="ARBA" id="ARBA00022475"/>
    </source>
</evidence>
<evidence type="ECO:0000256" key="10">
    <source>
        <dbReference type="ARBA" id="ARBA00023170"/>
    </source>
</evidence>
<reference evidence="17" key="3">
    <citation type="submission" date="2025-09" db="UniProtKB">
        <authorList>
            <consortium name="Ensembl"/>
        </authorList>
    </citation>
    <scope>IDENTIFICATION</scope>
</reference>
<keyword evidence="5 15" id="KW-0812">Transmembrane</keyword>
<evidence type="ECO:0000256" key="15">
    <source>
        <dbReference type="SAM" id="Phobius"/>
    </source>
</evidence>
<dbReference type="Ensembl" id="ENSGAGT00000008682.1">
    <property type="protein sequence ID" value="ENSGAGP00000007518.1"/>
    <property type="gene ID" value="ENSGAGG00000006016.1"/>
</dbReference>
<dbReference type="InterPro" id="IPR006985">
    <property type="entry name" value="RAMP"/>
</dbReference>
<dbReference type="GO" id="GO:0007186">
    <property type="term" value="P:G protein-coupled receptor signaling pathway"/>
    <property type="evidence" value="ECO:0007669"/>
    <property type="project" value="TreeGrafter"/>
</dbReference>
<protein>
    <recommendedName>
        <fullName evidence="11">Receptor activity-modifying protein 1</fullName>
    </recommendedName>
</protein>
<keyword evidence="7 15" id="KW-1133">Transmembrane helix</keyword>
<dbReference type="Pfam" id="PF04901">
    <property type="entry name" value="RAMP"/>
    <property type="match status" value="1"/>
</dbReference>
<keyword evidence="9" id="KW-1015">Disulfide bond</keyword>
<evidence type="ECO:0000256" key="6">
    <source>
        <dbReference type="ARBA" id="ARBA00022729"/>
    </source>
</evidence>
<dbReference type="InterPro" id="IPR038126">
    <property type="entry name" value="RAMP_sf"/>
</dbReference>
<evidence type="ECO:0000256" key="1">
    <source>
        <dbReference type="ARBA" id="ARBA00004251"/>
    </source>
</evidence>
<evidence type="ECO:0000256" key="7">
    <source>
        <dbReference type="ARBA" id="ARBA00022989"/>
    </source>
</evidence>
<dbReference type="Gene3D" id="1.10.150.510">
    <property type="entry name" value="Receptor activity modifying family"/>
    <property type="match status" value="1"/>
</dbReference>
<reference evidence="18" key="1">
    <citation type="journal article" date="2017" name="PLoS ONE">
        <title>The Agassiz's desert tortoise genome provides a resource for the conservation of a threatened species.</title>
        <authorList>
            <person name="Tollis M."/>
            <person name="DeNardo D.F."/>
            <person name="Cornelius J.A."/>
            <person name="Dolby G.A."/>
            <person name="Edwards T."/>
            <person name="Henen B.T."/>
            <person name="Karl A.E."/>
            <person name="Murphy R.W."/>
            <person name="Kusumi K."/>
        </authorList>
    </citation>
    <scope>NUCLEOTIDE SEQUENCE [LARGE SCALE GENOMIC DNA]</scope>
</reference>
<comment type="function">
    <text evidence="12">Accessory protein that interacts with and modulates the function of G-protein coupled receptors including calcitonin gene-related peptide type 1 receptor (CALCRL) and calcitonin receptor (CALCR). Required for the transport of CALCRL to the plasma membrane. Together with CALCRL, form the receptor complex for the calcitonin gene-related peptides CGRP1/CALCA and CGRP2/CALCB. Together with CALCR, form the AMYR1 receptor complex for amylin/IAPP and CGRP1/CALCA.</text>
</comment>
<dbReference type="GO" id="GO:0031623">
    <property type="term" value="P:receptor internalization"/>
    <property type="evidence" value="ECO:0007669"/>
    <property type="project" value="TreeGrafter"/>
</dbReference>
<dbReference type="GO" id="GO:0006816">
    <property type="term" value="P:calcium ion transport"/>
    <property type="evidence" value="ECO:0007669"/>
    <property type="project" value="TreeGrafter"/>
</dbReference>
<evidence type="ECO:0000313" key="18">
    <source>
        <dbReference type="Proteomes" id="UP000291020"/>
    </source>
</evidence>
<keyword evidence="3" id="KW-0813">Transport</keyword>
<name>A0A452GZL7_9SAUR</name>
<dbReference type="GO" id="GO:0008277">
    <property type="term" value="P:regulation of G protein-coupled receptor signaling pathway"/>
    <property type="evidence" value="ECO:0007669"/>
    <property type="project" value="InterPro"/>
</dbReference>
<dbReference type="GO" id="GO:0072659">
    <property type="term" value="P:protein localization to plasma membrane"/>
    <property type="evidence" value="ECO:0007669"/>
    <property type="project" value="TreeGrafter"/>
</dbReference>
<keyword evidence="10" id="KW-0675">Receptor</keyword>
<feature type="transmembrane region" description="Helical" evidence="15">
    <location>
        <begin position="276"/>
        <end position="297"/>
    </location>
</feature>
<evidence type="ECO:0000313" key="17">
    <source>
        <dbReference type="Ensembl" id="ENSGAGP00000007518.1"/>
    </source>
</evidence>
<feature type="compositionally biased region" description="Polar residues" evidence="14">
    <location>
        <begin position="71"/>
        <end position="86"/>
    </location>
</feature>
<evidence type="ECO:0000256" key="16">
    <source>
        <dbReference type="SAM" id="SignalP"/>
    </source>
</evidence>
<evidence type="ECO:0000256" key="14">
    <source>
        <dbReference type="SAM" id="MobiDB-lite"/>
    </source>
</evidence>
<evidence type="ECO:0000256" key="3">
    <source>
        <dbReference type="ARBA" id="ARBA00022448"/>
    </source>
</evidence>
<comment type="subunit">
    <text evidence="13">Heterodimer of CALCRL and RAMP1; the interaction induces allosteric modulation of CALCRL function and CGRP1/CALCA and CGRP2/CALCB ligand specificity. Heterodimer of CALCR and RAMP1; interaction forms the AMYR1 receptor complex for amylin/IAPP and CGRP1/CALCA ligands.</text>
</comment>
<dbReference type="GO" id="GO:0043235">
    <property type="term" value="C:receptor complex"/>
    <property type="evidence" value="ECO:0007669"/>
    <property type="project" value="TreeGrafter"/>
</dbReference>
<dbReference type="PANTHER" id="PTHR14076:SF3">
    <property type="entry name" value="RECEPTOR ACTIVITY-MODIFYING PROTEIN 1"/>
    <property type="match status" value="1"/>
</dbReference>
<evidence type="ECO:0000256" key="13">
    <source>
        <dbReference type="ARBA" id="ARBA00049674"/>
    </source>
</evidence>
<dbReference type="GO" id="GO:0006886">
    <property type="term" value="P:intracellular protein transport"/>
    <property type="evidence" value="ECO:0007669"/>
    <property type="project" value="InterPro"/>
</dbReference>
<keyword evidence="18" id="KW-1185">Reference proteome</keyword>
<reference evidence="17" key="2">
    <citation type="submission" date="2025-08" db="UniProtKB">
        <authorList>
            <consortium name="Ensembl"/>
        </authorList>
    </citation>
    <scope>IDENTIFICATION</scope>
</reference>
<evidence type="ECO:0000256" key="5">
    <source>
        <dbReference type="ARBA" id="ARBA00022692"/>
    </source>
</evidence>
<dbReference type="PANTHER" id="PTHR14076">
    <property type="entry name" value="RECEPTOR ACTIVITY MODIFYING PROTEIN RAMP"/>
    <property type="match status" value="1"/>
</dbReference>
<proteinExistence type="inferred from homology"/>
<feature type="region of interest" description="Disordered" evidence="14">
    <location>
        <begin position="50"/>
        <end position="94"/>
    </location>
</feature>
<evidence type="ECO:0000256" key="12">
    <source>
        <dbReference type="ARBA" id="ARBA00049570"/>
    </source>
</evidence>
<comment type="similarity">
    <text evidence="2">Belongs to the RAMP family.</text>
</comment>
<feature type="signal peptide" evidence="16">
    <location>
        <begin position="1"/>
        <end position="22"/>
    </location>
</feature>
<evidence type="ECO:0000256" key="8">
    <source>
        <dbReference type="ARBA" id="ARBA00023136"/>
    </source>
</evidence>
<dbReference type="Proteomes" id="UP000291020">
    <property type="component" value="Unassembled WGS sequence"/>
</dbReference>
<dbReference type="GO" id="GO:0015026">
    <property type="term" value="F:coreceptor activity"/>
    <property type="evidence" value="ECO:0007669"/>
    <property type="project" value="InterPro"/>
</dbReference>
<evidence type="ECO:0000256" key="2">
    <source>
        <dbReference type="ARBA" id="ARBA00007087"/>
    </source>
</evidence>
<dbReference type="GO" id="GO:0005886">
    <property type="term" value="C:plasma membrane"/>
    <property type="evidence" value="ECO:0007669"/>
    <property type="project" value="UniProtKB-SubCell"/>
</dbReference>
<sequence length="306" mass="33552">EGLAAVPGLTLLILCLVCKSLAQLTASVRLFLKAQVVLNIDPPLAVHTRRCPASASDGPCRGQGGRDRLASGNQTRASQGCPTPRNSPGAAASVHWPLAPRGPSHLPPHLGGVTLFLITRQAGSPHPAASLPAHGGVHTGSVARQKLIRSRVCGITWIMALELTFIPRRFLCFLLAHHFIVVTACHEADYGQLIEDYCLSQFKFDMEVIGQKLWCDWDETVGSYGELTNCTFLIAEKLACYWPNQLVDEFFIAIHKHYFKNCSLSGRSLRDPPNNILYPFLVVPILITLLMTALVVWRSKRSEGIV</sequence>
<dbReference type="STRING" id="38772.ENSGAGP00000007518"/>
<feature type="chain" id="PRO_5019143774" description="Receptor activity-modifying protein 1" evidence="16">
    <location>
        <begin position="23"/>
        <end position="306"/>
    </location>
</feature>
<evidence type="ECO:0000256" key="11">
    <source>
        <dbReference type="ARBA" id="ARBA00041071"/>
    </source>
</evidence>
<keyword evidence="6 16" id="KW-0732">Signal</keyword>
<evidence type="ECO:0000256" key="9">
    <source>
        <dbReference type="ARBA" id="ARBA00023157"/>
    </source>
</evidence>
<dbReference type="GO" id="GO:0009986">
    <property type="term" value="C:cell surface"/>
    <property type="evidence" value="ECO:0007669"/>
    <property type="project" value="TreeGrafter"/>
</dbReference>
<organism evidence="17 18">
    <name type="scientific">Gopherus agassizii</name>
    <name type="common">Agassiz's desert tortoise</name>
    <dbReference type="NCBI Taxonomy" id="38772"/>
    <lineage>
        <taxon>Eukaryota</taxon>
        <taxon>Metazoa</taxon>
        <taxon>Chordata</taxon>
        <taxon>Craniata</taxon>
        <taxon>Vertebrata</taxon>
        <taxon>Euteleostomi</taxon>
        <taxon>Archelosauria</taxon>
        <taxon>Testudinata</taxon>
        <taxon>Testudines</taxon>
        <taxon>Cryptodira</taxon>
        <taxon>Durocryptodira</taxon>
        <taxon>Testudinoidea</taxon>
        <taxon>Testudinidae</taxon>
        <taxon>Gopherus</taxon>
    </lineage>
</organism>